<evidence type="ECO:0000256" key="5">
    <source>
        <dbReference type="ARBA" id="ARBA00022598"/>
    </source>
</evidence>
<keyword evidence="4" id="KW-0597">Phosphoprotein</keyword>
<reference evidence="9" key="2">
    <citation type="journal article" date="2011" name="Microb. Ecol.">
        <title>Taxonomic and Functional Metagenomic Profiling of the Microbial Community in the Anoxic Sediment of a Sub-saline Shallow Lake (Laguna de Carrizo, Central Spain).</title>
        <authorList>
            <person name="Ferrer M."/>
            <person name="Guazzaroni M.E."/>
            <person name="Richter M."/>
            <person name="Garcia-Salamanca A."/>
            <person name="Yarza P."/>
            <person name="Suarez-Suarez A."/>
            <person name="Solano J."/>
            <person name="Alcaide M."/>
            <person name="van Dillewijn P."/>
            <person name="Molina-Henares M.A."/>
            <person name="Lopez-Cortes N."/>
            <person name="Al-Ramahi Y."/>
            <person name="Guerrero C."/>
            <person name="Acosta A."/>
            <person name="de Eugenio L.I."/>
            <person name="Martinez V."/>
            <person name="Marques S."/>
            <person name="Rojo F."/>
            <person name="Santero E."/>
            <person name="Genilloud O."/>
            <person name="Perez-Perez J."/>
            <person name="Rossello-Mora R."/>
            <person name="Ramos J.L."/>
        </authorList>
    </citation>
    <scope>NUCLEOTIDE SEQUENCE</scope>
</reference>
<dbReference type="FunFam" id="3.40.50.12780:FF:000016">
    <property type="entry name" value="Phenylacetate-coenzyme A ligase"/>
    <property type="match status" value="1"/>
</dbReference>
<dbReference type="PIRSF" id="PIRSF006444">
    <property type="entry name" value="PaaK"/>
    <property type="match status" value="1"/>
</dbReference>
<dbReference type="AlphaFoldDB" id="D9PF00"/>
<keyword evidence="6" id="KW-0547">Nucleotide-binding</keyword>
<dbReference type="EMBL" id="ADZX01000005">
    <property type="protein sequence ID" value="EFK97867.1"/>
    <property type="molecule type" value="Genomic_DNA"/>
</dbReference>
<dbReference type="InterPro" id="IPR051414">
    <property type="entry name" value="Adenylate-forming_Reductase"/>
</dbReference>
<evidence type="ECO:0000259" key="8">
    <source>
        <dbReference type="Pfam" id="PF14535"/>
    </source>
</evidence>
<evidence type="ECO:0000256" key="4">
    <source>
        <dbReference type="ARBA" id="ARBA00022553"/>
    </source>
</evidence>
<evidence type="ECO:0000256" key="3">
    <source>
        <dbReference type="ARBA" id="ARBA00022450"/>
    </source>
</evidence>
<dbReference type="InterPro" id="IPR011880">
    <property type="entry name" value="PA_CoA_ligase"/>
</dbReference>
<dbReference type="Gene3D" id="3.30.300.30">
    <property type="match status" value="1"/>
</dbReference>
<gene>
    <name evidence="9" type="primary">paaK</name>
    <name evidence="9" type="ORF">LDC_0078</name>
</gene>
<feature type="domain" description="AMP-dependent synthetase/ligase" evidence="7">
    <location>
        <begin position="82"/>
        <end position="287"/>
    </location>
</feature>
<dbReference type="InterPro" id="IPR045851">
    <property type="entry name" value="AMP-bd_C_sf"/>
</dbReference>
<feature type="domain" description="AMP-dependent ligase C-terminal" evidence="8">
    <location>
        <begin position="337"/>
        <end position="433"/>
    </location>
</feature>
<dbReference type="InterPro" id="IPR000873">
    <property type="entry name" value="AMP-dep_synth/lig_dom"/>
</dbReference>
<evidence type="ECO:0000259" key="7">
    <source>
        <dbReference type="Pfam" id="PF00501"/>
    </source>
</evidence>
<name>D9PF00_9ZZZZ</name>
<dbReference type="EC" id="6.2.1.30" evidence="9"/>
<comment type="caution">
    <text evidence="9">The sequence shown here is derived from an EMBL/GenBank/DDBJ whole genome shotgun (WGS) entry which is preliminary data.</text>
</comment>
<dbReference type="GO" id="GO:0047475">
    <property type="term" value="F:phenylacetate-CoA ligase activity"/>
    <property type="evidence" value="ECO:0007669"/>
    <property type="project" value="UniProtKB-EC"/>
</dbReference>
<dbReference type="CDD" id="cd05913">
    <property type="entry name" value="PaaK"/>
    <property type="match status" value="1"/>
</dbReference>
<sequence length="436" mass="49848">MEIFYRDKNIEQIDRRSLEELQYKQLIYTLGFALRTPFYKTRLAQSGIYSPADIKSLKDLKKIPFTTKDDLRECYTQGLLSTSIDNVVRIHTSSGTTGVPTVIYHTQEDLNNWTDLVARSITACGVTKKDVFQNMMTYGMFTGGLGLHYGAERIGILVIPTSSGNTKRQLQIMKDFKTTVVHATPSYMFHMYSKLNEYGFKLEDLHLKKAFVGAEPYSENSRKKIEEIFNIDVYNSYGLSEMNGPGVAFECVYKNGMHIWEDSYIVEVIDPKTEEPVKEGAEGELVLTTLKREATPILRYRTRDLALIYKDSCPCERTHRRLSRITGRTDDMLIVNGVNVFPSQIEQVIMEIPEVGNNYMINLSKQGAMDKLTVKVEIYSKLFHGDISELEHLKAKIKDNLRASIIINPNVELHEPGSLPVFELKAKRVEDERPKL</sequence>
<dbReference type="SUPFAM" id="SSF56801">
    <property type="entry name" value="Acetyl-CoA synthetase-like"/>
    <property type="match status" value="1"/>
</dbReference>
<dbReference type="PANTHER" id="PTHR43439:SF2">
    <property type="entry name" value="ENZYME, PUTATIVE (JCVI)-RELATED"/>
    <property type="match status" value="1"/>
</dbReference>
<evidence type="ECO:0000313" key="9">
    <source>
        <dbReference type="EMBL" id="EFK97867.1"/>
    </source>
</evidence>
<keyword evidence="5 9" id="KW-0436">Ligase</keyword>
<keyword evidence="3" id="KW-0596">Phosphopantetheine</keyword>
<comment type="subunit">
    <text evidence="2">Monomer.</text>
</comment>
<dbReference type="Pfam" id="PF00501">
    <property type="entry name" value="AMP-binding"/>
    <property type="match status" value="1"/>
</dbReference>
<evidence type="ECO:0000256" key="2">
    <source>
        <dbReference type="ARBA" id="ARBA00011245"/>
    </source>
</evidence>
<comment type="pathway">
    <text evidence="1">Aromatic compound metabolism.</text>
</comment>
<evidence type="ECO:0000256" key="6">
    <source>
        <dbReference type="ARBA" id="ARBA00022741"/>
    </source>
</evidence>
<proteinExistence type="predicted"/>
<dbReference type="Gene3D" id="3.40.50.12780">
    <property type="entry name" value="N-terminal domain of ligase-like"/>
    <property type="match status" value="1"/>
</dbReference>
<reference evidence="9" key="1">
    <citation type="submission" date="2010-07" db="EMBL/GenBank/DDBJ databases">
        <authorList>
            <consortium name="CONSOLIDER consortium CSD2007-00005"/>
            <person name="Guazzaroni M.-E."/>
            <person name="Richter M."/>
            <person name="Garcia-Salamanca A."/>
            <person name="Yarza P."/>
            <person name="Ferrer M."/>
        </authorList>
    </citation>
    <scope>NUCLEOTIDE SEQUENCE</scope>
</reference>
<dbReference type="PANTHER" id="PTHR43439">
    <property type="entry name" value="PHENYLACETATE-COENZYME A LIGASE"/>
    <property type="match status" value="1"/>
</dbReference>
<dbReference type="InterPro" id="IPR028154">
    <property type="entry name" value="AMP-dep_Lig_C"/>
</dbReference>
<protein>
    <submittedName>
        <fullName evidence="9">Phenylacetate--CoA ligase</fullName>
        <ecNumber evidence="9">6.2.1.30</ecNumber>
    </submittedName>
</protein>
<dbReference type="InterPro" id="IPR042099">
    <property type="entry name" value="ANL_N_sf"/>
</dbReference>
<dbReference type="GO" id="GO:0010124">
    <property type="term" value="P:phenylacetate catabolic process"/>
    <property type="evidence" value="ECO:0007669"/>
    <property type="project" value="InterPro"/>
</dbReference>
<organism evidence="9">
    <name type="scientific">sediment metagenome</name>
    <dbReference type="NCBI Taxonomy" id="749907"/>
    <lineage>
        <taxon>unclassified sequences</taxon>
        <taxon>metagenomes</taxon>
        <taxon>ecological metagenomes</taxon>
    </lineage>
</organism>
<accession>D9PF00</accession>
<dbReference type="Pfam" id="PF14535">
    <property type="entry name" value="AMP-binding_C_2"/>
    <property type="match status" value="1"/>
</dbReference>
<dbReference type="GO" id="GO:0000166">
    <property type="term" value="F:nucleotide binding"/>
    <property type="evidence" value="ECO:0007669"/>
    <property type="project" value="UniProtKB-KW"/>
</dbReference>
<evidence type="ECO:0000256" key="1">
    <source>
        <dbReference type="ARBA" id="ARBA00005211"/>
    </source>
</evidence>